<keyword evidence="8" id="KW-1185">Reference proteome</keyword>
<dbReference type="OrthoDB" id="9804278at2"/>
<dbReference type="Gene3D" id="2.40.50.140">
    <property type="entry name" value="Nucleic acid-binding proteins"/>
    <property type="match status" value="1"/>
</dbReference>
<dbReference type="NCBIfam" id="TIGR00757">
    <property type="entry name" value="RNaseEG"/>
    <property type="match status" value="1"/>
</dbReference>
<dbReference type="Pfam" id="PF10150">
    <property type="entry name" value="RNase_E_G"/>
    <property type="match status" value="1"/>
</dbReference>
<dbReference type="GO" id="GO:0005737">
    <property type="term" value="C:cytoplasm"/>
    <property type="evidence" value="ECO:0007669"/>
    <property type="project" value="TreeGrafter"/>
</dbReference>
<evidence type="ECO:0000313" key="8">
    <source>
        <dbReference type="Proteomes" id="UP000002016"/>
    </source>
</evidence>
<dbReference type="eggNOG" id="COG1530">
    <property type="taxonomic scope" value="Bacteria"/>
</dbReference>
<keyword evidence="3" id="KW-0378">Hydrolase</keyword>
<evidence type="ECO:0000256" key="2">
    <source>
        <dbReference type="ARBA" id="ARBA00022723"/>
    </source>
</evidence>
<evidence type="ECO:0000256" key="5">
    <source>
        <dbReference type="ARBA" id="ARBA00022884"/>
    </source>
</evidence>
<dbReference type="InterPro" id="IPR004659">
    <property type="entry name" value="RNase_E/G"/>
</dbReference>
<proteinExistence type="predicted"/>
<evidence type="ECO:0000256" key="1">
    <source>
        <dbReference type="ARBA" id="ARBA00001946"/>
    </source>
</evidence>
<dbReference type="CDD" id="cd04453">
    <property type="entry name" value="S1_RNase_E"/>
    <property type="match status" value="1"/>
</dbReference>
<keyword evidence="4" id="KW-0460">Magnesium</keyword>
<dbReference type="AlphaFoldDB" id="A8F3K6"/>
<evidence type="ECO:0000256" key="4">
    <source>
        <dbReference type="ARBA" id="ARBA00022842"/>
    </source>
</evidence>
<protein>
    <submittedName>
        <fullName evidence="7">Ribonuclease, Rne/Rng family</fullName>
    </submittedName>
</protein>
<keyword evidence="5" id="KW-0694">RNA-binding</keyword>
<evidence type="ECO:0000313" key="7">
    <source>
        <dbReference type="EMBL" id="ABV32740.1"/>
    </source>
</evidence>
<evidence type="ECO:0000259" key="6">
    <source>
        <dbReference type="PROSITE" id="PS50126"/>
    </source>
</evidence>
<dbReference type="Proteomes" id="UP000002016">
    <property type="component" value="Chromosome"/>
</dbReference>
<dbReference type="GO" id="GO:0003723">
    <property type="term" value="F:RNA binding"/>
    <property type="evidence" value="ECO:0007669"/>
    <property type="project" value="UniProtKB-KW"/>
</dbReference>
<gene>
    <name evidence="7" type="ordered locus">Tlet_0170</name>
</gene>
<sequence length="470" mass="53320">MANQLVINIQEEKVNVAILSDGVLQEIFSEEDESLSGNIYVGRIEKIIPGLNAAFVNIGGNRNGFLKLTDITKQYISEVTKSPVKEGIKILVQVKHDAIGTKGPQLTGKISLAGRFLVYFPLSKVRGVSKKVQEPKERVRLQELSRSLAKNDGVVIRTAAEFVPEEYVAEEFNQLKSEWRKVLQSFKRARKIKLLRREPTTVDYILRERLNKDIDEVHVNTREIYEKVKEVSKRLAKKPMIYFFEGDLFDKLCIYSQIGQLQERIIHLPSGGYIALDTTEAMTVFDVNSASFVSEKNHADLAYKTNVEAAYEIARQLRLRNIGGIVIVDFIDMPSKTYYDRLTKELQQAIRNDSAHIELIGFTKLGLLEMTRKRRSPSIDQLLFSGCPICKGTGRVVSPHIVVRRVINELSKIENISEYSSVKVILHQRLSGYTEKIKKSLSSTIVEKIRFSFEGSNPGDFSVVFTKKTS</sequence>
<dbReference type="KEGG" id="tle:Tlet_0170"/>
<dbReference type="InterPro" id="IPR003029">
    <property type="entry name" value="S1_domain"/>
</dbReference>
<organism evidence="7 8">
    <name type="scientific">Pseudothermotoga lettingae (strain ATCC BAA-301 / DSM 14385 / NBRC 107922 / TMO)</name>
    <name type="common">Thermotoga lettingae</name>
    <dbReference type="NCBI Taxonomy" id="416591"/>
    <lineage>
        <taxon>Bacteria</taxon>
        <taxon>Thermotogati</taxon>
        <taxon>Thermotogota</taxon>
        <taxon>Thermotogae</taxon>
        <taxon>Thermotogales</taxon>
        <taxon>Thermotogaceae</taxon>
        <taxon>Pseudothermotoga</taxon>
    </lineage>
</organism>
<name>A8F3K6_PSELT</name>
<dbReference type="HOGENOM" id="CLU_003468_5_3_0"/>
<dbReference type="EMBL" id="CP000812">
    <property type="protein sequence ID" value="ABV32740.1"/>
    <property type="molecule type" value="Genomic_DNA"/>
</dbReference>
<reference evidence="7 8" key="2">
    <citation type="journal article" date="2009" name="Proc. Natl. Acad. Sci. U.S.A.">
        <title>On the chimeric nature, thermophilic origin, and phylogenetic placement of the Thermotogales.</title>
        <authorList>
            <person name="Zhaxybayeva O."/>
            <person name="Swithers K.S."/>
            <person name="Lapierre P."/>
            <person name="Fournier G.P."/>
            <person name="Bickhart D.M."/>
            <person name="DeBoy R.T."/>
            <person name="Nelson K.E."/>
            <person name="Nesbo C.L."/>
            <person name="Doolittle W.F."/>
            <person name="Gogarten J.P."/>
            <person name="Noll K.M."/>
        </authorList>
    </citation>
    <scope>NUCLEOTIDE SEQUENCE [LARGE SCALE GENOMIC DNA]</scope>
    <source>
        <strain evidence="8">ATCC BAA-301 / DSM 14385 / NBRC 107922 / TMO</strain>
    </source>
</reference>
<dbReference type="GO" id="GO:0016787">
    <property type="term" value="F:hydrolase activity"/>
    <property type="evidence" value="ECO:0007669"/>
    <property type="project" value="UniProtKB-KW"/>
</dbReference>
<dbReference type="RefSeq" id="WP_012002221.1">
    <property type="nucleotide sequence ID" value="NC_009828.1"/>
</dbReference>
<dbReference type="GO" id="GO:0006364">
    <property type="term" value="P:rRNA processing"/>
    <property type="evidence" value="ECO:0007669"/>
    <property type="project" value="TreeGrafter"/>
</dbReference>
<dbReference type="InterPro" id="IPR019307">
    <property type="entry name" value="RNA-bd_AU-1/RNase_E/G"/>
</dbReference>
<evidence type="ECO:0000256" key="3">
    <source>
        <dbReference type="ARBA" id="ARBA00022801"/>
    </source>
</evidence>
<accession>A8F3K6</accession>
<reference evidence="7 8" key="1">
    <citation type="submission" date="2007-08" db="EMBL/GenBank/DDBJ databases">
        <title>Complete sequence of Thermotoga lettingae TMO.</title>
        <authorList>
            <consortium name="US DOE Joint Genome Institute"/>
            <person name="Copeland A."/>
            <person name="Lucas S."/>
            <person name="Lapidus A."/>
            <person name="Barry K."/>
            <person name="Glavina del Rio T."/>
            <person name="Dalin E."/>
            <person name="Tice H."/>
            <person name="Pitluck S."/>
            <person name="Foster B."/>
            <person name="Bruce D."/>
            <person name="Schmutz J."/>
            <person name="Larimer F."/>
            <person name="Land M."/>
            <person name="Hauser L."/>
            <person name="Kyrpides N."/>
            <person name="Mikhailova N."/>
            <person name="Nelson K."/>
            <person name="Gogarten J.P."/>
            <person name="Noll K."/>
            <person name="Richardson P."/>
        </authorList>
    </citation>
    <scope>NUCLEOTIDE SEQUENCE [LARGE SCALE GENOMIC DNA]</scope>
    <source>
        <strain evidence="8">ATCC BAA-301 / DSM 14385 / NBRC 107922 / TMO</strain>
    </source>
</reference>
<dbReference type="GO" id="GO:0046872">
    <property type="term" value="F:metal ion binding"/>
    <property type="evidence" value="ECO:0007669"/>
    <property type="project" value="UniProtKB-KW"/>
</dbReference>
<keyword evidence="2" id="KW-0479">Metal-binding</keyword>
<dbReference type="GO" id="GO:0004540">
    <property type="term" value="F:RNA nuclease activity"/>
    <property type="evidence" value="ECO:0007669"/>
    <property type="project" value="InterPro"/>
</dbReference>
<dbReference type="InterPro" id="IPR012340">
    <property type="entry name" value="NA-bd_OB-fold"/>
</dbReference>
<feature type="domain" description="S1 motif" evidence="6">
    <location>
        <begin position="37"/>
        <end position="115"/>
    </location>
</feature>
<dbReference type="STRING" id="416591.Tlet_0170"/>
<dbReference type="SUPFAM" id="SSF50249">
    <property type="entry name" value="Nucleic acid-binding proteins"/>
    <property type="match status" value="1"/>
</dbReference>
<dbReference type="PANTHER" id="PTHR30001:SF0">
    <property type="entry name" value="RIBONUCLEASE G"/>
    <property type="match status" value="1"/>
</dbReference>
<comment type="cofactor">
    <cofactor evidence="1">
        <name>Mg(2+)</name>
        <dbReference type="ChEBI" id="CHEBI:18420"/>
    </cofactor>
</comment>
<dbReference type="PANTHER" id="PTHR30001">
    <property type="entry name" value="RIBONUCLEASE"/>
    <property type="match status" value="1"/>
</dbReference>
<dbReference type="PROSITE" id="PS50126">
    <property type="entry name" value="S1"/>
    <property type="match status" value="1"/>
</dbReference>